<dbReference type="InterPro" id="IPR029044">
    <property type="entry name" value="Nucleotide-diphossugar_trans"/>
</dbReference>
<evidence type="ECO:0000313" key="3">
    <source>
        <dbReference type="Proteomes" id="UP000242792"/>
    </source>
</evidence>
<reference evidence="2 3" key="1">
    <citation type="submission" date="2017-03" db="EMBL/GenBank/DDBJ databases">
        <title>Rapid Whole Genome Sequencing of Comamonas kerstersii Causing Continuous ambulatory Peritoneal Dialysis-Associated Peritonitis.</title>
        <authorList>
            <person name="Zheng B."/>
        </authorList>
    </citation>
    <scope>NUCLEOTIDE SEQUENCE [LARGE SCALE GENOMIC DNA]</scope>
    <source>
        <strain evidence="2 3">8943</strain>
    </source>
</reference>
<dbReference type="EMBL" id="CP020121">
    <property type="protein sequence ID" value="AQZ97743.1"/>
    <property type="molecule type" value="Genomic_DNA"/>
</dbReference>
<dbReference type="GeneID" id="83038704"/>
<protein>
    <recommendedName>
        <fullName evidence="1">Glycosyltransferase 2-like domain-containing protein</fullName>
    </recommendedName>
</protein>
<feature type="domain" description="Glycosyltransferase 2-like" evidence="1">
    <location>
        <begin position="28"/>
        <end position="177"/>
    </location>
</feature>
<dbReference type="InterPro" id="IPR001173">
    <property type="entry name" value="Glyco_trans_2-like"/>
</dbReference>
<proteinExistence type="predicted"/>
<sequence>MTSSIATTNELQDSALLERCPALAQITAVIVTYNSAHCVPDLSRQLRGWPHVIVVDNGSADDTVVQVHSQLPQAQVIALPENQGFGFANNRGFAAASTPFCLMINPDCGLRAEHAQALWETAQQWPDAAIVVPQLTGNDGRPQLNYGWIRHWWSSRGPAAEGVSCVGNACGAAMLLRLANQPRDGWFDERFFLYYEDEDMCLRLLQEHKPVLLQPAVHVAHSNRGSVRGPRPWRVEYGRGYHHARSKVLFTAKHAGAQAARKHRMKSLSGAVALLALRLLAPSPKHLARLWGRIRGLCSASTTY</sequence>
<dbReference type="Pfam" id="PF00535">
    <property type="entry name" value="Glycos_transf_2"/>
    <property type="match status" value="1"/>
</dbReference>
<accession>A0A1V0BCR0</accession>
<dbReference type="PANTHER" id="PTHR43179">
    <property type="entry name" value="RHAMNOSYLTRANSFERASE WBBL"/>
    <property type="match status" value="1"/>
</dbReference>
<dbReference type="Proteomes" id="UP000242792">
    <property type="component" value="Chromosome"/>
</dbReference>
<evidence type="ECO:0000259" key="1">
    <source>
        <dbReference type="Pfam" id="PF00535"/>
    </source>
</evidence>
<dbReference type="OrthoDB" id="9771846at2"/>
<dbReference type="AlphaFoldDB" id="A0A1V0BCR0"/>
<organism evidence="2 3">
    <name type="scientific">Comamonas kerstersii</name>
    <dbReference type="NCBI Taxonomy" id="225992"/>
    <lineage>
        <taxon>Bacteria</taxon>
        <taxon>Pseudomonadati</taxon>
        <taxon>Pseudomonadota</taxon>
        <taxon>Betaproteobacteria</taxon>
        <taxon>Burkholderiales</taxon>
        <taxon>Comamonadaceae</taxon>
        <taxon>Comamonas</taxon>
    </lineage>
</organism>
<dbReference type="Gene3D" id="3.90.550.10">
    <property type="entry name" value="Spore Coat Polysaccharide Biosynthesis Protein SpsA, Chain A"/>
    <property type="match status" value="1"/>
</dbReference>
<evidence type="ECO:0000313" key="2">
    <source>
        <dbReference type="EMBL" id="AQZ97743.1"/>
    </source>
</evidence>
<dbReference type="RefSeq" id="WP_054067967.1">
    <property type="nucleotide sequence ID" value="NZ_CATYED010000009.1"/>
</dbReference>
<dbReference type="SUPFAM" id="SSF53448">
    <property type="entry name" value="Nucleotide-diphospho-sugar transferases"/>
    <property type="match status" value="1"/>
</dbReference>
<dbReference type="PANTHER" id="PTHR43179:SF7">
    <property type="entry name" value="RHAMNOSYLTRANSFERASE WBBL"/>
    <property type="match status" value="1"/>
</dbReference>
<dbReference type="KEGG" id="cke:B5M06_05145"/>
<gene>
    <name evidence="2" type="ORF">B5M06_05145</name>
</gene>
<name>A0A1V0BCR0_9BURK</name>